<keyword evidence="6" id="KW-0378">Hydrolase</keyword>
<feature type="compositionally biased region" description="Basic and acidic residues" evidence="4">
    <location>
        <begin position="284"/>
        <end position="308"/>
    </location>
</feature>
<keyword evidence="6" id="KW-0255">Endonuclease</keyword>
<dbReference type="CDD" id="cd22363">
    <property type="entry name" value="tRNA-intron_lyase_C"/>
    <property type="match status" value="1"/>
</dbReference>
<organism evidence="6">
    <name type="scientific">Rhipicephalus appendiculatus</name>
    <name type="common">Brown ear tick</name>
    <dbReference type="NCBI Taxonomy" id="34631"/>
    <lineage>
        <taxon>Eukaryota</taxon>
        <taxon>Metazoa</taxon>
        <taxon>Ecdysozoa</taxon>
        <taxon>Arthropoda</taxon>
        <taxon>Chelicerata</taxon>
        <taxon>Arachnida</taxon>
        <taxon>Acari</taxon>
        <taxon>Parasitiformes</taxon>
        <taxon>Ixodida</taxon>
        <taxon>Ixodoidea</taxon>
        <taxon>Ixodidae</taxon>
        <taxon>Rhipicephalinae</taxon>
        <taxon>Rhipicephalus</taxon>
        <taxon>Rhipicephalus</taxon>
    </lineage>
</organism>
<dbReference type="GO" id="GO:0000213">
    <property type="term" value="F:tRNA-intron lyase activity"/>
    <property type="evidence" value="ECO:0007669"/>
    <property type="project" value="UniProtKB-EC"/>
</dbReference>
<dbReference type="GO" id="GO:0000379">
    <property type="term" value="P:tRNA-type intron splice site recognition and cleavage"/>
    <property type="evidence" value="ECO:0007669"/>
    <property type="project" value="TreeGrafter"/>
</dbReference>
<feature type="compositionally biased region" description="Polar residues" evidence="4">
    <location>
        <begin position="380"/>
        <end position="389"/>
    </location>
</feature>
<accession>A0A131YJ71</accession>
<dbReference type="InterPro" id="IPR011856">
    <property type="entry name" value="tRNA_endonuc-like_dom_sf"/>
</dbReference>
<dbReference type="NCBIfam" id="TIGR00324">
    <property type="entry name" value="endA"/>
    <property type="match status" value="1"/>
</dbReference>
<dbReference type="SUPFAM" id="SSF53032">
    <property type="entry name" value="tRNA-intron endonuclease catalytic domain-like"/>
    <property type="match status" value="1"/>
</dbReference>
<dbReference type="InterPro" id="IPR006676">
    <property type="entry name" value="tRNA_splic"/>
</dbReference>
<protein>
    <recommendedName>
        <fullName evidence="2">tRNA-intron lyase</fullName>
        <ecNumber evidence="2">4.6.1.16</ecNumber>
    </recommendedName>
</protein>
<evidence type="ECO:0000256" key="3">
    <source>
        <dbReference type="ARBA" id="ARBA00034031"/>
    </source>
</evidence>
<keyword evidence="6" id="KW-0540">Nuclease</keyword>
<feature type="compositionally biased region" description="Basic and acidic residues" evidence="4">
    <location>
        <begin position="215"/>
        <end position="232"/>
    </location>
</feature>
<dbReference type="InterPro" id="IPR006677">
    <property type="entry name" value="tRNA_intron_Endonuc_cat-like"/>
</dbReference>
<dbReference type="InterPro" id="IPR036167">
    <property type="entry name" value="tRNA_intron_Endo_cat-like_sf"/>
</dbReference>
<dbReference type="PANTHER" id="PTHR21227">
    <property type="entry name" value="TRNA-SPLICING ENDONUCLEASE SUBUNIT SEN2"/>
    <property type="match status" value="1"/>
</dbReference>
<sequence>MAATVLFEIKKKSRSPATKKSPFPLVFHLGTDKSSIVTWHICRGLLQPDGVEVTSQEDMKILYHMGYFGKGTLSRSAPRFNTDINAEDPVLERAMSFHRYQRHKRLREKAEEEGTVEANSNLDSPKVIMVKLPGSSDKKESSGDVTVVSETGLCRPVPRILARGKNRKHRDEDRGESADTDNRVQEEGGNAGSEKVGDGEGSENSGDKICNIDEGSDREAADEETRNAKAGDEDPDIFECDSSGEQISKAGNEGYVQSPSLEPQNVDDGSNDIIEVDSQTGAEVTREDIESTVVEESHHDKGNDEAEKAQGTSTSAPEWHKNDTDGSSEEISVTDQQDEREEGPLEIDLSVPEEASLENSVKMATAEEQKDSKAGLLEINLSSSETPTGSADEVSPCKQEGQHAKKTRRHEEGGTIGSDGDEVELLNADAGEEPEVFSTEDPWPMTESLQLFFEEAYFLSYGLGCLIVKDGDEDLELLKLWQRLCGLDDNFPARYAVYHHFRSKGWVVRSGAKFAADYLLYKDGPPFYHATFSVIVRSVWADTLETEPDHRLQSWPSLSGLIRVNGNASKSVLLCHVIMPRDADFTTPHVLRSFKVQEILVRRWIVSEEREKKDDSS</sequence>
<evidence type="ECO:0000313" key="6">
    <source>
        <dbReference type="EMBL" id="JAP79343.1"/>
    </source>
</evidence>
<evidence type="ECO:0000256" key="4">
    <source>
        <dbReference type="SAM" id="MobiDB-lite"/>
    </source>
</evidence>
<dbReference type="AlphaFoldDB" id="A0A131YJ71"/>
<proteinExistence type="inferred from homology"/>
<name>A0A131YJ71_RHIAP</name>
<dbReference type="Gene3D" id="3.40.1350.10">
    <property type="match status" value="1"/>
</dbReference>
<evidence type="ECO:0000259" key="5">
    <source>
        <dbReference type="Pfam" id="PF01974"/>
    </source>
</evidence>
<dbReference type="PANTHER" id="PTHR21227:SF0">
    <property type="entry name" value="TRNA-SPLICING ENDONUCLEASE SUBUNIT SEN2"/>
    <property type="match status" value="1"/>
</dbReference>
<evidence type="ECO:0000256" key="1">
    <source>
        <dbReference type="ARBA" id="ARBA00008078"/>
    </source>
</evidence>
<feature type="compositionally biased region" description="Acidic residues" evidence="4">
    <location>
        <begin position="336"/>
        <end position="345"/>
    </location>
</feature>
<comment type="catalytic activity">
    <reaction evidence="3">
        <text>pretRNA = a 3'-half-tRNA molecule with a 5'-OH end + a 5'-half-tRNA molecule with a 2',3'-cyclic phosphate end + an intron with a 2',3'-cyclic phosphate and a 5'-hydroxyl terminus.</text>
        <dbReference type="EC" id="4.6.1.16"/>
    </reaction>
</comment>
<reference evidence="6" key="1">
    <citation type="journal article" date="2016" name="Ticks Tick Borne Dis.">
        <title>De novo assembly and annotation of the salivary gland transcriptome of Rhipicephalus appendiculatus male and female ticks during blood feeding.</title>
        <authorList>
            <person name="de Castro M.H."/>
            <person name="de Klerk D."/>
            <person name="Pienaar R."/>
            <person name="Latif A.A."/>
            <person name="Rees D.J."/>
            <person name="Mans B.J."/>
        </authorList>
    </citation>
    <scope>NUCLEOTIDE SEQUENCE</scope>
    <source>
        <tissue evidence="6">Salivary glands</tissue>
    </source>
</reference>
<dbReference type="Pfam" id="PF01974">
    <property type="entry name" value="tRNA_int_endo"/>
    <property type="match status" value="1"/>
</dbReference>
<feature type="region of interest" description="Disordered" evidence="4">
    <location>
        <begin position="158"/>
        <end position="421"/>
    </location>
</feature>
<feature type="compositionally biased region" description="Basic and acidic residues" evidence="4">
    <location>
        <begin position="169"/>
        <end position="186"/>
    </location>
</feature>
<dbReference type="GO" id="GO:0003676">
    <property type="term" value="F:nucleic acid binding"/>
    <property type="evidence" value="ECO:0007669"/>
    <property type="project" value="InterPro"/>
</dbReference>
<dbReference type="EC" id="4.6.1.16" evidence="2"/>
<dbReference type="GO" id="GO:0000214">
    <property type="term" value="C:tRNA-intron endonuclease complex"/>
    <property type="evidence" value="ECO:0007669"/>
    <property type="project" value="TreeGrafter"/>
</dbReference>
<dbReference type="EMBL" id="GEDV01009214">
    <property type="protein sequence ID" value="JAP79343.1"/>
    <property type="molecule type" value="Transcribed_RNA"/>
</dbReference>
<dbReference type="GO" id="GO:0005737">
    <property type="term" value="C:cytoplasm"/>
    <property type="evidence" value="ECO:0007669"/>
    <property type="project" value="TreeGrafter"/>
</dbReference>
<evidence type="ECO:0000256" key="2">
    <source>
        <dbReference type="ARBA" id="ARBA00012573"/>
    </source>
</evidence>
<feature type="domain" description="tRNA intron endonuclease catalytic" evidence="5">
    <location>
        <begin position="491"/>
        <end position="577"/>
    </location>
</feature>
<comment type="similarity">
    <text evidence="1">Belongs to the tRNA-intron endonuclease family.</text>
</comment>